<dbReference type="EMBL" id="MHCP01000028">
    <property type="protein sequence ID" value="OGY23167.1"/>
    <property type="molecule type" value="Genomic_DNA"/>
</dbReference>
<comment type="caution">
    <text evidence="1">The sequence shown here is derived from an EMBL/GenBank/DDBJ whole genome shotgun (WGS) entry which is preliminary data.</text>
</comment>
<dbReference type="STRING" id="1802593.A2172_02190"/>
<name>A0A1G1W745_9BACT</name>
<gene>
    <name evidence="1" type="ORF">A2172_02190</name>
</gene>
<protein>
    <submittedName>
        <fullName evidence="1">Uncharacterized protein</fullName>
    </submittedName>
</protein>
<reference evidence="1 2" key="1">
    <citation type="journal article" date="2016" name="Nat. Commun.">
        <title>Thousands of microbial genomes shed light on interconnected biogeochemical processes in an aquifer system.</title>
        <authorList>
            <person name="Anantharaman K."/>
            <person name="Brown C.T."/>
            <person name="Hug L.A."/>
            <person name="Sharon I."/>
            <person name="Castelle C.J."/>
            <person name="Probst A.J."/>
            <person name="Thomas B.C."/>
            <person name="Singh A."/>
            <person name="Wilkins M.J."/>
            <person name="Karaoz U."/>
            <person name="Brodie E.L."/>
            <person name="Williams K.H."/>
            <person name="Hubbard S.S."/>
            <person name="Banfield J.F."/>
        </authorList>
    </citation>
    <scope>NUCLEOTIDE SEQUENCE [LARGE SCALE GENOMIC DNA]</scope>
</reference>
<accession>A0A1G1W745</accession>
<proteinExistence type="predicted"/>
<dbReference type="AlphaFoldDB" id="A0A1G1W745"/>
<dbReference type="Proteomes" id="UP000176631">
    <property type="component" value="Unassembled WGS sequence"/>
</dbReference>
<sequence length="95" mass="11043">MPSDPRVLGRIIDELVPRIPQRSVHVYEESRIFARLELTEEDLSDLLYEVQNEGTCPELDLPNMFKEFIAEQHPETAAYGILRFVKRRQEMLAAA</sequence>
<evidence type="ECO:0000313" key="1">
    <source>
        <dbReference type="EMBL" id="OGY23167.1"/>
    </source>
</evidence>
<evidence type="ECO:0000313" key="2">
    <source>
        <dbReference type="Proteomes" id="UP000176631"/>
    </source>
</evidence>
<organism evidence="1 2">
    <name type="scientific">Candidatus Woykebacteria bacterium RBG_13_40_15</name>
    <dbReference type="NCBI Taxonomy" id="1802593"/>
    <lineage>
        <taxon>Bacteria</taxon>
        <taxon>Candidatus Woykeibacteriota</taxon>
    </lineage>
</organism>